<name>A0A4Q5LKK0_9SPHI</name>
<evidence type="ECO:0008006" key="3">
    <source>
        <dbReference type="Google" id="ProtNLM"/>
    </source>
</evidence>
<protein>
    <recommendedName>
        <fullName evidence="3">Thymidylate kinase</fullName>
    </recommendedName>
</protein>
<dbReference type="OrthoDB" id="6494800at2"/>
<dbReference type="SUPFAM" id="SSF52540">
    <property type="entry name" value="P-loop containing nucleoside triphosphate hydrolases"/>
    <property type="match status" value="2"/>
</dbReference>
<comment type="caution">
    <text evidence="1">The sequence shown here is derived from an EMBL/GenBank/DDBJ whole genome shotgun (WGS) entry which is preliminary data.</text>
</comment>
<gene>
    <name evidence="1" type="ORF">EWM62_11855</name>
</gene>
<keyword evidence="2" id="KW-1185">Reference proteome</keyword>
<accession>A0A4Q5LKK0</accession>
<dbReference type="Proteomes" id="UP000293331">
    <property type="component" value="Unassembled WGS sequence"/>
</dbReference>
<dbReference type="InterPro" id="IPR027417">
    <property type="entry name" value="P-loop_NTPase"/>
</dbReference>
<dbReference type="AlphaFoldDB" id="A0A4Q5LKK0"/>
<evidence type="ECO:0000313" key="1">
    <source>
        <dbReference type="EMBL" id="RYU90224.1"/>
    </source>
</evidence>
<sequence length="689" mass="78000">MNYSLIDALLSAFKENDINYVHWKSNTNIDKALIGVDDLDILVAPADAQKINKIFSELAIIRAYSAKDAWQKDIYHYYGIDTNSAQLVHVHLHYALVVGYDYDKNFNLPIVAQYLNNRQGYKNIHLPVVEKEYILLIIRLLLKNALTPFLLSLPPVQLRKLKNAAKGVVTGGGYREFEDLYNRADHQKVKEIIETEFTFLSYTSFQYYESVVKKNNSIAGYFKAAKKLKSEISKTRVKNELSSFFVSLARLTNDRFINLSKKIKRAKATGNKLPGNGGRVIAFVGGDGAGKSTNVNLLYKVLSRHLKTHIIHIGRPGKSVTGTLIKVVNKFVSLAGFKKYSLALYYLALAYDRLKAFNKAQNIRQNGGLVLLDRIPLKGITAMDCPRIHTIDNNRFAGLSKLEQKIYNKIKGVDQLFILKLDPQIAIARRPEDDKEELLIRSGQIWNNHWEAPYAIEINTGENTMEQVQTLVLTRAWQQISTPFIRTEVLGLNGTGKSTLIKAVYNRIPNTLINIPVKNYPLLVAGNMLVNGFKAIAIALKLKNKVFGEAYLHFNISVDIIKSWTNSGKAPATNFIMDQGIIFQMVMLLKEGVISTGYCLKQLKHISKFISHIYLLEAPREVLWERINNRPNQIARGADSKDWDAFNKFCDDYTKAFSVLYQSEIKIVSLNTVGNTPEELASFIQNAER</sequence>
<dbReference type="RefSeq" id="WP_129876881.1">
    <property type="nucleotide sequence ID" value="NZ_SEWG01000004.1"/>
</dbReference>
<proteinExistence type="predicted"/>
<dbReference type="EMBL" id="SEWG01000004">
    <property type="protein sequence ID" value="RYU90224.1"/>
    <property type="molecule type" value="Genomic_DNA"/>
</dbReference>
<dbReference type="Gene3D" id="3.40.50.300">
    <property type="entry name" value="P-loop containing nucleotide triphosphate hydrolases"/>
    <property type="match status" value="2"/>
</dbReference>
<organism evidence="1 2">
    <name type="scientific">Mucilaginibacter terrigena</name>
    <dbReference type="NCBI Taxonomy" id="2492395"/>
    <lineage>
        <taxon>Bacteria</taxon>
        <taxon>Pseudomonadati</taxon>
        <taxon>Bacteroidota</taxon>
        <taxon>Sphingobacteriia</taxon>
        <taxon>Sphingobacteriales</taxon>
        <taxon>Sphingobacteriaceae</taxon>
        <taxon>Mucilaginibacter</taxon>
    </lineage>
</organism>
<evidence type="ECO:0000313" key="2">
    <source>
        <dbReference type="Proteomes" id="UP000293331"/>
    </source>
</evidence>
<reference evidence="1 2" key="1">
    <citation type="submission" date="2019-02" db="EMBL/GenBank/DDBJ databases">
        <title>Bacterial novel species Mucilaginibacter sp. 17JY9-4 isolated from soil.</title>
        <authorList>
            <person name="Jung H.-Y."/>
        </authorList>
    </citation>
    <scope>NUCLEOTIDE SEQUENCE [LARGE SCALE GENOMIC DNA]</scope>
    <source>
        <strain evidence="1 2">17JY9-4</strain>
    </source>
</reference>